<evidence type="ECO:0000313" key="1">
    <source>
        <dbReference type="EMBL" id="PTP12847.1"/>
    </source>
</evidence>
<dbReference type="RefSeq" id="WP_017089099.1">
    <property type="nucleotide sequence ID" value="NZ_CAWNUH010000001.1"/>
</dbReference>
<protein>
    <recommendedName>
        <fullName evidence="3">DUF2384 domain-containing protein</fullName>
    </recommendedName>
</protein>
<proteinExistence type="predicted"/>
<name>A0A1V9JAY4_VIBSP</name>
<evidence type="ECO:0000313" key="2">
    <source>
        <dbReference type="Proteomes" id="UP000244197"/>
    </source>
</evidence>
<gene>
    <name evidence="1" type="ORF">CWO07_26540</name>
</gene>
<dbReference type="Proteomes" id="UP000244197">
    <property type="component" value="Unassembled WGS sequence"/>
</dbReference>
<evidence type="ECO:0008006" key="3">
    <source>
        <dbReference type="Google" id="ProtNLM"/>
    </source>
</evidence>
<comment type="caution">
    <text evidence="1">The sequence shown here is derived from an EMBL/GenBank/DDBJ whole genome shotgun (WGS) entry which is preliminary data.</text>
</comment>
<accession>A0A1V9JAY4</accession>
<sequence length="83" mass="9331">MRSNASKKQGIESQLESIRQVVSSVETELIMDKICDLGESYVSWYTSYLVASYGHITPQDIVNKYGASALLQYIDMKLEGGYE</sequence>
<organism evidence="1 2">
    <name type="scientific">Vibrio splendidus</name>
    <dbReference type="NCBI Taxonomy" id="29497"/>
    <lineage>
        <taxon>Bacteria</taxon>
        <taxon>Pseudomonadati</taxon>
        <taxon>Pseudomonadota</taxon>
        <taxon>Gammaproteobacteria</taxon>
        <taxon>Vibrionales</taxon>
        <taxon>Vibrionaceae</taxon>
        <taxon>Vibrio</taxon>
    </lineage>
</organism>
<dbReference type="AlphaFoldDB" id="A0A1V9JAY4"/>
<dbReference type="EMBL" id="PIFK01000155">
    <property type="protein sequence ID" value="PTP12847.1"/>
    <property type="molecule type" value="Genomic_DNA"/>
</dbReference>
<reference evidence="1 2" key="1">
    <citation type="submission" date="2017-11" db="EMBL/GenBank/DDBJ databases">
        <title>Population delineation of vibrios coincides with oyster pathogenicity.</title>
        <authorList>
            <person name="Bruto M."/>
            <person name="Labreuche Y."/>
            <person name="James A."/>
            <person name="Piel D."/>
            <person name="Chenivesse S."/>
            <person name="Petton B."/>
            <person name="Polz M.F."/>
            <person name="Le Roux F."/>
        </authorList>
    </citation>
    <scope>NUCLEOTIDE SEQUENCE [LARGE SCALE GENOMIC DNA]</scope>
    <source>
        <strain evidence="1 2">FF_144</strain>
    </source>
</reference>